<organism evidence="2 3">
    <name type="scientific">Mycolicibacterium chlorophenolicum</name>
    <dbReference type="NCBI Taxonomy" id="37916"/>
    <lineage>
        <taxon>Bacteria</taxon>
        <taxon>Bacillati</taxon>
        <taxon>Actinomycetota</taxon>
        <taxon>Actinomycetes</taxon>
        <taxon>Mycobacteriales</taxon>
        <taxon>Mycobacteriaceae</taxon>
        <taxon>Mycolicibacterium</taxon>
    </lineage>
</organism>
<evidence type="ECO:0008006" key="4">
    <source>
        <dbReference type="Google" id="ProtNLM"/>
    </source>
</evidence>
<name>A0A0J6VP25_9MYCO</name>
<comment type="caution">
    <text evidence="2">The sequence shown here is derived from an EMBL/GenBank/DDBJ whole genome shotgun (WGS) entry which is preliminary data.</text>
</comment>
<proteinExistence type="predicted"/>
<dbReference type="Pfam" id="PF20060">
    <property type="entry name" value="DUF6459"/>
    <property type="match status" value="1"/>
</dbReference>
<dbReference type="RefSeq" id="WP_048472015.1">
    <property type="nucleotide sequence ID" value="NZ_JYNL01000060.1"/>
</dbReference>
<accession>A0A0J6VP25</accession>
<gene>
    <name evidence="2" type="ORF">MCHLDSM_04742</name>
</gene>
<feature type="region of interest" description="Disordered" evidence="1">
    <location>
        <begin position="30"/>
        <end position="54"/>
    </location>
</feature>
<dbReference type="PATRIC" id="fig|37916.4.peg.4744"/>
<dbReference type="STRING" id="37916.MCHLDSM_04742"/>
<protein>
    <recommendedName>
        <fullName evidence="4">Alanine, arginine and proline rich protein</fullName>
    </recommendedName>
</protein>
<reference evidence="2 3" key="1">
    <citation type="journal article" date="2015" name="Genome Biol. Evol.">
        <title>Characterization of Three Mycobacterium spp. with Potential Use in Bioremediation by Genome Sequencing and Comparative Genomics.</title>
        <authorList>
            <person name="Das S."/>
            <person name="Pettersson B.M."/>
            <person name="Behra P.R."/>
            <person name="Ramesh M."/>
            <person name="Dasgupta S."/>
            <person name="Bhattacharya A."/>
            <person name="Kirsebom L.A."/>
        </authorList>
    </citation>
    <scope>NUCLEOTIDE SEQUENCE [LARGE SCALE GENOMIC DNA]</scope>
    <source>
        <strain evidence="2 3">DSM 43826</strain>
    </source>
</reference>
<evidence type="ECO:0000313" key="2">
    <source>
        <dbReference type="EMBL" id="KMO71213.1"/>
    </source>
</evidence>
<sequence length="159" mass="17346">MSASPLVPAAWLTSPVIDCEPVPHPLGQPCPTPSGSALHRVRPHRPAPREAPPPKTAAVFAETTLRQVIEVIDRRRPIAQLRPLMTPVLVDRVLARARTARTGSATLHRVRVRAVDTGGGEVTAAEVFASFSRSGRVHAVAARIERYRDHWRMVALQIG</sequence>
<dbReference type="AlphaFoldDB" id="A0A0J6VP25"/>
<dbReference type="Proteomes" id="UP000036513">
    <property type="component" value="Unassembled WGS sequence"/>
</dbReference>
<evidence type="ECO:0000256" key="1">
    <source>
        <dbReference type="SAM" id="MobiDB-lite"/>
    </source>
</evidence>
<evidence type="ECO:0000313" key="3">
    <source>
        <dbReference type="Proteomes" id="UP000036513"/>
    </source>
</evidence>
<dbReference type="InterPro" id="IPR045596">
    <property type="entry name" value="DUF6459"/>
</dbReference>
<dbReference type="EMBL" id="JYNL01000060">
    <property type="protein sequence ID" value="KMO71213.1"/>
    <property type="molecule type" value="Genomic_DNA"/>
</dbReference>
<keyword evidence="3" id="KW-1185">Reference proteome</keyword>